<evidence type="ECO:0000313" key="2">
    <source>
        <dbReference type="Proteomes" id="UP000250235"/>
    </source>
</evidence>
<reference evidence="1 2" key="1">
    <citation type="journal article" date="2015" name="Proc. Natl. Acad. Sci. U.S.A.">
        <title>The resurrection genome of Boea hygrometrica: A blueprint for survival of dehydration.</title>
        <authorList>
            <person name="Xiao L."/>
            <person name="Yang G."/>
            <person name="Zhang L."/>
            <person name="Yang X."/>
            <person name="Zhao S."/>
            <person name="Ji Z."/>
            <person name="Zhou Q."/>
            <person name="Hu M."/>
            <person name="Wang Y."/>
            <person name="Chen M."/>
            <person name="Xu Y."/>
            <person name="Jin H."/>
            <person name="Xiao X."/>
            <person name="Hu G."/>
            <person name="Bao F."/>
            <person name="Hu Y."/>
            <person name="Wan P."/>
            <person name="Li L."/>
            <person name="Deng X."/>
            <person name="Kuang T."/>
            <person name="Xiang C."/>
            <person name="Zhu J.K."/>
            <person name="Oliver M.J."/>
            <person name="He Y."/>
        </authorList>
    </citation>
    <scope>NUCLEOTIDE SEQUENCE [LARGE SCALE GENOMIC DNA]</scope>
    <source>
        <strain evidence="2">cv. XS01</strain>
    </source>
</reference>
<protein>
    <submittedName>
        <fullName evidence="1">Uncharacterized protein</fullName>
    </submittedName>
</protein>
<evidence type="ECO:0000313" key="1">
    <source>
        <dbReference type="EMBL" id="KZV37077.1"/>
    </source>
</evidence>
<dbReference type="PANTHER" id="PTHR37610">
    <property type="entry name" value="CCHC-TYPE DOMAIN-CONTAINING PROTEIN"/>
    <property type="match status" value="1"/>
</dbReference>
<dbReference type="OrthoDB" id="1676770at2759"/>
<keyword evidence="2" id="KW-1185">Reference proteome</keyword>
<dbReference type="PANTHER" id="PTHR37610:SF97">
    <property type="entry name" value="RETROTRANSPOSON GAG DOMAIN-CONTAINING PROTEIN"/>
    <property type="match status" value="1"/>
</dbReference>
<dbReference type="Proteomes" id="UP000250235">
    <property type="component" value="Unassembled WGS sequence"/>
</dbReference>
<dbReference type="EMBL" id="KV003160">
    <property type="protein sequence ID" value="KZV37077.1"/>
    <property type="molecule type" value="Genomic_DNA"/>
</dbReference>
<sequence length="103" mass="12157">MIVALPAKNKLGFIDNSIDQYRYDNLLYGSWTRCNSMVISWILNSVTRYIADSLMYMPTSREIWIDIYDRFHESNAPRVYRIKKLLSGLRQGSMEVSSYYTKL</sequence>
<proteinExistence type="predicted"/>
<accession>A0A2Z7BXV5</accession>
<organism evidence="1 2">
    <name type="scientific">Dorcoceras hygrometricum</name>
    <dbReference type="NCBI Taxonomy" id="472368"/>
    <lineage>
        <taxon>Eukaryota</taxon>
        <taxon>Viridiplantae</taxon>
        <taxon>Streptophyta</taxon>
        <taxon>Embryophyta</taxon>
        <taxon>Tracheophyta</taxon>
        <taxon>Spermatophyta</taxon>
        <taxon>Magnoliopsida</taxon>
        <taxon>eudicotyledons</taxon>
        <taxon>Gunneridae</taxon>
        <taxon>Pentapetalae</taxon>
        <taxon>asterids</taxon>
        <taxon>lamiids</taxon>
        <taxon>Lamiales</taxon>
        <taxon>Gesneriaceae</taxon>
        <taxon>Didymocarpoideae</taxon>
        <taxon>Trichosporeae</taxon>
        <taxon>Loxocarpinae</taxon>
        <taxon>Dorcoceras</taxon>
    </lineage>
</organism>
<dbReference type="AlphaFoldDB" id="A0A2Z7BXV5"/>
<name>A0A2Z7BXV5_9LAMI</name>
<gene>
    <name evidence="1" type="ORF">F511_16343</name>
</gene>